<organism evidence="3 4">
    <name type="scientific">Actinia tenebrosa</name>
    <name type="common">Australian red waratah sea anemone</name>
    <dbReference type="NCBI Taxonomy" id="6105"/>
    <lineage>
        <taxon>Eukaryota</taxon>
        <taxon>Metazoa</taxon>
        <taxon>Cnidaria</taxon>
        <taxon>Anthozoa</taxon>
        <taxon>Hexacorallia</taxon>
        <taxon>Actiniaria</taxon>
        <taxon>Actiniidae</taxon>
        <taxon>Actinia</taxon>
    </lineage>
</organism>
<dbReference type="Gene3D" id="3.40.50.300">
    <property type="entry name" value="P-loop containing nucleotide triphosphate hydrolases"/>
    <property type="match status" value="1"/>
</dbReference>
<keyword evidence="1" id="KW-1133">Transmembrane helix</keyword>
<gene>
    <name evidence="4" type="primary">LOC116306891</name>
</gene>
<dbReference type="SUPFAM" id="SSF52540">
    <property type="entry name" value="P-loop containing nucleoside triphosphate hydrolases"/>
    <property type="match status" value="1"/>
</dbReference>
<evidence type="ECO:0000313" key="3">
    <source>
        <dbReference type="Proteomes" id="UP000515163"/>
    </source>
</evidence>
<evidence type="ECO:0000313" key="4">
    <source>
        <dbReference type="RefSeq" id="XP_031572882.1"/>
    </source>
</evidence>
<dbReference type="FunCoup" id="A0A6P8J091">
    <property type="interactions" value="1478"/>
</dbReference>
<feature type="domain" description="Sulfotransferase" evidence="2">
    <location>
        <begin position="131"/>
        <end position="436"/>
    </location>
</feature>
<dbReference type="GO" id="GO:0001517">
    <property type="term" value="F:N-acetylglucosamine 6-O-sulfotransferase activity"/>
    <property type="evidence" value="ECO:0007669"/>
    <property type="project" value="TreeGrafter"/>
</dbReference>
<dbReference type="RefSeq" id="XP_031572882.1">
    <property type="nucleotide sequence ID" value="XM_031717022.1"/>
</dbReference>
<dbReference type="Pfam" id="PF00685">
    <property type="entry name" value="Sulfotransfer_1"/>
    <property type="match status" value="1"/>
</dbReference>
<reference evidence="4" key="1">
    <citation type="submission" date="2025-08" db="UniProtKB">
        <authorList>
            <consortium name="RefSeq"/>
        </authorList>
    </citation>
    <scope>IDENTIFICATION</scope>
    <source>
        <tissue evidence="4">Tentacle</tissue>
    </source>
</reference>
<keyword evidence="1" id="KW-0812">Transmembrane</keyword>
<dbReference type="PANTHER" id="PTHR10704:SF44">
    <property type="entry name" value="LD35051P-RELATED"/>
    <property type="match status" value="1"/>
</dbReference>
<accession>A0A6P8J091</accession>
<dbReference type="GeneID" id="116306891"/>
<dbReference type="GO" id="GO:0006790">
    <property type="term" value="P:sulfur compound metabolic process"/>
    <property type="evidence" value="ECO:0007669"/>
    <property type="project" value="TreeGrafter"/>
</dbReference>
<dbReference type="Proteomes" id="UP000515163">
    <property type="component" value="Unplaced"/>
</dbReference>
<evidence type="ECO:0000256" key="1">
    <source>
        <dbReference type="SAM" id="Phobius"/>
    </source>
</evidence>
<dbReference type="AlphaFoldDB" id="A0A6P8J091"/>
<dbReference type="InterPro" id="IPR027417">
    <property type="entry name" value="P-loop_NTPase"/>
</dbReference>
<dbReference type="OrthoDB" id="6138663at2759"/>
<dbReference type="InParanoid" id="A0A6P8J091"/>
<dbReference type="GO" id="GO:0006044">
    <property type="term" value="P:N-acetylglucosamine metabolic process"/>
    <property type="evidence" value="ECO:0007669"/>
    <property type="project" value="TreeGrafter"/>
</dbReference>
<proteinExistence type="predicted"/>
<feature type="transmembrane region" description="Helical" evidence="1">
    <location>
        <begin position="21"/>
        <end position="38"/>
    </location>
</feature>
<protein>
    <submittedName>
        <fullName evidence="4">Carbohydrate sulfotransferase 1-like</fullName>
    </submittedName>
</protein>
<evidence type="ECO:0000259" key="2">
    <source>
        <dbReference type="Pfam" id="PF00685"/>
    </source>
</evidence>
<keyword evidence="1" id="KW-0472">Membrane</keyword>
<dbReference type="KEGG" id="aten:116306891"/>
<name>A0A6P8J091_ACTTE</name>
<dbReference type="InterPro" id="IPR000863">
    <property type="entry name" value="Sulfotransferase_dom"/>
</dbReference>
<dbReference type="PANTHER" id="PTHR10704">
    <property type="entry name" value="CARBOHYDRATE SULFOTRANSFERASE"/>
    <property type="match status" value="1"/>
</dbReference>
<sequence>MLLSTRLIKIRHEKLCTTNRVCVTVTGMMIFFVILYFTSKNWGQLEEDEILTNLRYNGLLVRAECKACLKIAMANQQRHQDDVTTGQHHNCTKLQRKIDLLEQKMKLYENLGKFTEEDSLVNHYGSKVRQNILVISNLHCGSSFLGEIFNQHPQVFYLHEPVESLEYYRENRPENVYDTMVTHLLNGIFHCDFRELAYFTDFISLQYSSIKHRLSSRALSSPPLCPSFSQNHPLFNIRMCTRLRPQTLSAICNLHRHTVVKTIQVDFIHKLSYLMDTEGPADYALKVVHLVRDPRALIDAKIQNDLNSNWTTTSLRQNARAMCKDLLLNIKYAVSAPPWLQGRYTLLRYEDLATKPHQIAEQLYQFVGINNDAQVRRWLDKKSNTVSYSGMSALNPSGPVEVQDRSSSENVFQWRGRMPYSVVRIIETECYEVMNLLGYKIVDDMDELRATNIPLVD</sequence>
<keyword evidence="3" id="KW-1185">Reference proteome</keyword>
<dbReference type="InterPro" id="IPR051135">
    <property type="entry name" value="Gal/GlcNAc/GalNAc_ST"/>
</dbReference>